<comment type="catalytic activity">
    <reaction evidence="5">
        <text>N,N-dimethyl-1,4-phenylenediamine + anthranilate + 2 NAD(+) = 2-(4-dimethylaminophenyl)diazenylbenzoate + 2 NADH + 2 H(+)</text>
        <dbReference type="Rhea" id="RHEA:55872"/>
        <dbReference type="ChEBI" id="CHEBI:15378"/>
        <dbReference type="ChEBI" id="CHEBI:15783"/>
        <dbReference type="ChEBI" id="CHEBI:16567"/>
        <dbReference type="ChEBI" id="CHEBI:57540"/>
        <dbReference type="ChEBI" id="CHEBI:57945"/>
        <dbReference type="ChEBI" id="CHEBI:71579"/>
        <dbReference type="EC" id="1.7.1.17"/>
    </reaction>
    <physiologicalReaction direction="right-to-left" evidence="5">
        <dbReference type="Rhea" id="RHEA:55874"/>
    </physiologicalReaction>
</comment>
<evidence type="ECO:0000256" key="4">
    <source>
        <dbReference type="ARBA" id="ARBA00023027"/>
    </source>
</evidence>
<dbReference type="EC" id="1.6.5.-" evidence="6"/>
<dbReference type="Pfam" id="PF02525">
    <property type="entry name" value="Flavodoxin_2"/>
    <property type="match status" value="1"/>
</dbReference>
<feature type="binding site" evidence="6">
    <location>
        <begin position="16"/>
        <end position="18"/>
    </location>
    <ligand>
        <name>FMN</name>
        <dbReference type="ChEBI" id="CHEBI:58210"/>
    </ligand>
</feature>
<comment type="similarity">
    <text evidence="6">Belongs to the azoreductase type 1 family.</text>
</comment>
<dbReference type="GO" id="GO:0010181">
    <property type="term" value="F:FMN binding"/>
    <property type="evidence" value="ECO:0007669"/>
    <property type="project" value="UniProtKB-UniRule"/>
</dbReference>
<reference evidence="8 9" key="1">
    <citation type="submission" date="2016-11" db="EMBL/GenBank/DDBJ databases">
        <authorList>
            <person name="Jaros S."/>
            <person name="Januszkiewicz K."/>
            <person name="Wedrychowicz H."/>
        </authorList>
    </citation>
    <scope>NUCLEOTIDE SEQUENCE [LARGE SCALE GENOMIC DNA]</scope>
    <source>
        <strain evidence="8 9">DSM 25479</strain>
    </source>
</reference>
<dbReference type="GO" id="GO:0016655">
    <property type="term" value="F:oxidoreductase activity, acting on NAD(P)H, quinone or similar compound as acceptor"/>
    <property type="evidence" value="ECO:0007669"/>
    <property type="project" value="InterPro"/>
</dbReference>
<comment type="cofactor">
    <cofactor evidence="6">
        <name>FMN</name>
        <dbReference type="ChEBI" id="CHEBI:58210"/>
    </cofactor>
    <text evidence="6">Binds 1 FMN per subunit.</text>
</comment>
<dbReference type="GO" id="GO:0009055">
    <property type="term" value="F:electron transfer activity"/>
    <property type="evidence" value="ECO:0007669"/>
    <property type="project" value="UniProtKB-UniRule"/>
</dbReference>
<accession>A0A1M6G2Z2</accession>
<sequence>MRKILIVNSSTRIHASQSRAMTGFFQEIWKMNNPNDEFIFRDVGLQPIPHIDDNWIKAAFIKPEDRTIDNQKPLELSNLLVDEIKSADIYVIGVPMYNWSIPSSLKAYIDQIMRINETWKFRSGEPDGDYVGLLEDKKLFVLSARGDNGYASNEHNAHMNFQTTYLQTVFKIMGVADIKIFSIDNEEYGGEKLENSRKEIFAKIADIKY</sequence>
<comment type="caution">
    <text evidence="6">Lacks conserved residue(s) required for the propagation of feature annotation.</text>
</comment>
<dbReference type="InterPro" id="IPR003680">
    <property type="entry name" value="Flavodoxin_fold"/>
</dbReference>
<comment type="function">
    <text evidence="6">Also exhibits azoreductase activity. Catalyzes the reductive cleavage of the azo bond in aromatic azo compounds to the corresponding amines.</text>
</comment>
<evidence type="ECO:0000259" key="7">
    <source>
        <dbReference type="Pfam" id="PF02525"/>
    </source>
</evidence>
<dbReference type="AlphaFoldDB" id="A0A1M6G2Z2"/>
<comment type="subunit">
    <text evidence="6">Homodimer.</text>
</comment>
<dbReference type="SUPFAM" id="SSF52218">
    <property type="entry name" value="Flavoproteins"/>
    <property type="match status" value="1"/>
</dbReference>
<dbReference type="HAMAP" id="MF_01216">
    <property type="entry name" value="Azoreductase_type1"/>
    <property type="match status" value="1"/>
</dbReference>
<evidence type="ECO:0000256" key="6">
    <source>
        <dbReference type="HAMAP-Rule" id="MF_01216"/>
    </source>
</evidence>
<dbReference type="Gene3D" id="3.40.50.360">
    <property type="match status" value="1"/>
</dbReference>
<evidence type="ECO:0000256" key="5">
    <source>
        <dbReference type="ARBA" id="ARBA00048542"/>
    </source>
</evidence>
<dbReference type="RefSeq" id="WP_073180156.1">
    <property type="nucleotide sequence ID" value="NZ_FQYI01000008.1"/>
</dbReference>
<evidence type="ECO:0000256" key="2">
    <source>
        <dbReference type="ARBA" id="ARBA00022643"/>
    </source>
</evidence>
<evidence type="ECO:0000313" key="8">
    <source>
        <dbReference type="EMBL" id="SHJ04197.1"/>
    </source>
</evidence>
<dbReference type="EC" id="1.7.1.17" evidence="6"/>
<keyword evidence="9" id="KW-1185">Reference proteome</keyword>
<keyword evidence="2 6" id="KW-0288">FMN</keyword>
<keyword evidence="4 6" id="KW-0520">NAD</keyword>
<feature type="domain" description="Flavodoxin-like fold" evidence="7">
    <location>
        <begin position="3"/>
        <end position="202"/>
    </location>
</feature>
<protein>
    <recommendedName>
        <fullName evidence="6">FMN dependent NADH:quinone oxidoreductase</fullName>
        <ecNumber evidence="6">1.6.5.-</ecNumber>
    </recommendedName>
    <alternativeName>
        <fullName evidence="6">Azo-dye reductase</fullName>
    </alternativeName>
    <alternativeName>
        <fullName evidence="6">FMN-dependent NADH-azo compound oxidoreductase</fullName>
    </alternativeName>
    <alternativeName>
        <fullName evidence="6">FMN-dependent NADH-azoreductase</fullName>
        <ecNumber evidence="6">1.7.1.17</ecNumber>
    </alternativeName>
</protein>
<dbReference type="Proteomes" id="UP000184335">
    <property type="component" value="Unassembled WGS sequence"/>
</dbReference>
<keyword evidence="3 6" id="KW-0560">Oxidoreductase</keyword>
<comment type="catalytic activity">
    <reaction evidence="6">
        <text>2 a quinone + NADH + H(+) = 2 a 1,4-benzosemiquinone + NAD(+)</text>
        <dbReference type="Rhea" id="RHEA:65952"/>
        <dbReference type="ChEBI" id="CHEBI:15378"/>
        <dbReference type="ChEBI" id="CHEBI:57540"/>
        <dbReference type="ChEBI" id="CHEBI:57945"/>
        <dbReference type="ChEBI" id="CHEBI:132124"/>
        <dbReference type="ChEBI" id="CHEBI:134225"/>
    </reaction>
</comment>
<name>A0A1M6G2Z2_9FLAO</name>
<organism evidence="8 9">
    <name type="scientific">Cruoricaptor ignavus</name>
    <dbReference type="NCBI Taxonomy" id="1118202"/>
    <lineage>
        <taxon>Bacteria</taxon>
        <taxon>Pseudomonadati</taxon>
        <taxon>Bacteroidota</taxon>
        <taxon>Flavobacteriia</taxon>
        <taxon>Flavobacteriales</taxon>
        <taxon>Weeksellaceae</taxon>
        <taxon>Cruoricaptor</taxon>
    </lineage>
</organism>
<dbReference type="OrthoDB" id="9805013at2"/>
<dbReference type="InterPro" id="IPR023048">
    <property type="entry name" value="NADH:quinone_OxRdtase_FMN_depd"/>
</dbReference>
<dbReference type="STRING" id="1118202.SAMN05443429_10830"/>
<dbReference type="PANTHER" id="PTHR43741:SF2">
    <property type="entry name" value="FMN-DEPENDENT NADH:QUINONE OXIDOREDUCTASE"/>
    <property type="match status" value="1"/>
</dbReference>
<dbReference type="GO" id="GO:0016652">
    <property type="term" value="F:oxidoreductase activity, acting on NAD(P)H as acceptor"/>
    <property type="evidence" value="ECO:0007669"/>
    <property type="project" value="UniProtKB-UniRule"/>
</dbReference>
<dbReference type="InterPro" id="IPR029039">
    <property type="entry name" value="Flavoprotein-like_sf"/>
</dbReference>
<dbReference type="PANTHER" id="PTHR43741">
    <property type="entry name" value="FMN-DEPENDENT NADH-AZOREDUCTASE 1"/>
    <property type="match status" value="1"/>
</dbReference>
<proteinExistence type="inferred from homology"/>
<gene>
    <name evidence="6" type="primary">azoR</name>
    <name evidence="8" type="ORF">SAMN05443429_10830</name>
</gene>
<comment type="function">
    <text evidence="6">Quinone reductase that provides resistance to thiol-specific stress caused by electrophilic quinones.</text>
</comment>
<evidence type="ECO:0000256" key="1">
    <source>
        <dbReference type="ARBA" id="ARBA00022630"/>
    </source>
</evidence>
<dbReference type="EMBL" id="FQYI01000008">
    <property type="protein sequence ID" value="SHJ04197.1"/>
    <property type="molecule type" value="Genomic_DNA"/>
</dbReference>
<keyword evidence="1 6" id="KW-0285">Flavoprotein</keyword>
<evidence type="ECO:0000256" key="3">
    <source>
        <dbReference type="ARBA" id="ARBA00023002"/>
    </source>
</evidence>
<evidence type="ECO:0000313" key="9">
    <source>
        <dbReference type="Proteomes" id="UP000184335"/>
    </source>
</evidence>
<dbReference type="InterPro" id="IPR050104">
    <property type="entry name" value="FMN-dep_NADH:Q_OxRdtase_AzoR1"/>
</dbReference>
<feature type="binding site" evidence="6">
    <location>
        <position position="10"/>
    </location>
    <ligand>
        <name>FMN</name>
        <dbReference type="ChEBI" id="CHEBI:58210"/>
    </ligand>
</feature>